<dbReference type="GO" id="GO:0016020">
    <property type="term" value="C:membrane"/>
    <property type="evidence" value="ECO:0007669"/>
    <property type="project" value="InterPro"/>
</dbReference>
<dbReference type="AlphaFoldDB" id="B5LGP7"/>
<proteinExistence type="evidence at transcript level"/>
<name>B5LGP7_PLAFA</name>
<dbReference type="GO" id="GO:0046789">
    <property type="term" value="F:host cell surface receptor binding"/>
    <property type="evidence" value="ECO:0007669"/>
    <property type="project" value="InterPro"/>
</dbReference>
<accession>B5LGP7</accession>
<dbReference type="SUPFAM" id="SSF140924">
    <property type="entry name" value="Duffy binding domain-like"/>
    <property type="match status" value="1"/>
</dbReference>
<feature type="compositionally biased region" description="Basic and acidic residues" evidence="1">
    <location>
        <begin position="14"/>
        <end position="25"/>
    </location>
</feature>
<dbReference type="VEuPathDB" id="PlasmoDB:PfKE01_040020000"/>
<evidence type="ECO:0000313" key="4">
    <source>
        <dbReference type="EMBL" id="ACH53734.1"/>
    </source>
</evidence>
<dbReference type="VEuPathDB" id="PlasmoDB:PfML01_040027200"/>
<evidence type="ECO:0000259" key="2">
    <source>
        <dbReference type="Pfam" id="PF05424"/>
    </source>
</evidence>
<protein>
    <submittedName>
        <fullName evidence="4">Erythrocyte membrane protein 1</fullName>
    </submittedName>
</protein>
<dbReference type="VEuPathDB" id="PlasmoDB:PfNF166_040019200"/>
<feature type="region of interest" description="Disordered" evidence="1">
    <location>
        <begin position="1"/>
        <end position="25"/>
    </location>
</feature>
<dbReference type="InterPro" id="IPR008602">
    <property type="entry name" value="Duffy-antigen-binding"/>
</dbReference>
<dbReference type="Pfam" id="PF05424">
    <property type="entry name" value="Duffy_binding"/>
    <property type="match status" value="1"/>
</dbReference>
<dbReference type="Gene3D" id="1.20.1310.20">
    <property type="entry name" value="Duffy-antigen binding domain"/>
    <property type="match status" value="1"/>
</dbReference>
<evidence type="ECO:0000259" key="3">
    <source>
        <dbReference type="Pfam" id="PF15447"/>
    </source>
</evidence>
<feature type="domain" description="Duffy-antigen binding" evidence="2">
    <location>
        <begin position="124"/>
        <end position="330"/>
    </location>
</feature>
<reference evidence="4" key="1">
    <citation type="journal article" date="2009" name="J. Infect. Dis.">
        <title>Analysis of Plasmodium falciparum var genes expressed in children from Papua New Guinea.</title>
        <authorList>
            <person name="Falk N."/>
            <person name="Kaestli M."/>
            <person name="Qi W."/>
            <person name="Ott M."/>
            <person name="Baea K."/>
            <person name="Cortes A."/>
            <person name="Beck H.P."/>
        </authorList>
    </citation>
    <scope>NUCLEOTIDE SEQUENCE</scope>
    <source>
        <strain evidence="4">U60C15m36.5</strain>
    </source>
</reference>
<dbReference type="VEuPathDB" id="PlasmoDB:PfSD01_070016200"/>
<organism evidence="4">
    <name type="scientific">Plasmodium falciparum</name>
    <name type="common">malaria parasite P. falciparum</name>
    <dbReference type="NCBI Taxonomy" id="5833"/>
    <lineage>
        <taxon>Eukaryota</taxon>
        <taxon>Sar</taxon>
        <taxon>Alveolata</taxon>
        <taxon>Apicomplexa</taxon>
        <taxon>Aconoidasida</taxon>
        <taxon>Haemosporida</taxon>
        <taxon>Plasmodiidae</taxon>
        <taxon>Plasmodium</taxon>
        <taxon>Plasmodium (Laverania)</taxon>
    </lineage>
</organism>
<gene>
    <name evidence="4" type="primary">var</name>
</gene>
<feature type="domain" description="Plasmodium falciparum erythrocyte membrane protein-1 N-terminal segment" evidence="3">
    <location>
        <begin position="23"/>
        <end position="59"/>
    </location>
</feature>
<dbReference type="InterPro" id="IPR042202">
    <property type="entry name" value="Duffy-ag-bd_sf"/>
</dbReference>
<feature type="non-terminal residue" evidence="4">
    <location>
        <position position="338"/>
    </location>
</feature>
<evidence type="ECO:0000256" key="1">
    <source>
        <dbReference type="SAM" id="MobiDB-lite"/>
    </source>
</evidence>
<dbReference type="Pfam" id="PF15447">
    <property type="entry name" value="NTS"/>
    <property type="match status" value="1"/>
</dbReference>
<dbReference type="InterPro" id="IPR029210">
    <property type="entry name" value="PfEMP1_NTS"/>
</dbReference>
<dbReference type="FunFam" id="1.20.1310.20:FF:000001">
    <property type="entry name" value="Erythrocyte membrane protein 1, PfEMP1"/>
    <property type="match status" value="1"/>
</dbReference>
<sequence>MAPQGGRQVGGSSGEDKYKDAPDAKHLLDIIGKDVHDKVKEEAEKRSNGDLKGSLSLAKVSGVELAGTLDPCSSDYTTHFDASGKRYPCGNGSASEKRFSKERVDEYDNKKMKCSYGSNGKNEGACAPFRRLHLCDKNMENISDYDSSKAKHNLLLDVCMAANYEAQSLINYREQYEVQYPSSVSTFTMCTMLARSFADIGDIVRGKDLYLGNKKKKQNGKETEREKLENNLKTIFGKIYEGLTTANGAKEYYQDKNGGNFFKLREDWWTANRETVWKAITCDAPGDASYFHATCDSGDGRGGAQANHKCRCDGANVVPTYFDYVPQFLRWFEEWAED</sequence>
<dbReference type="VEuPathDB" id="PlasmoDB:PfCD01_080005300"/>
<dbReference type="VEuPathDB" id="PlasmoDB:PfTG01_040017900"/>
<dbReference type="EMBL" id="EU787641">
    <property type="protein sequence ID" value="ACH53734.1"/>
    <property type="molecule type" value="mRNA"/>
</dbReference>